<proteinExistence type="predicted"/>
<comment type="caution">
    <text evidence="2">The sequence shown here is derived from an EMBL/GenBank/DDBJ whole genome shotgun (WGS) entry which is preliminary data.</text>
</comment>
<accession>A0A4Z2D3B3</accession>
<dbReference type="AlphaFoldDB" id="A0A4Z2D3B3"/>
<reference evidence="2 3" key="1">
    <citation type="submission" date="2019-03" db="EMBL/GenBank/DDBJ databases">
        <title>An improved genome assembly of the fluke Schistosoma japonicum.</title>
        <authorList>
            <person name="Hu W."/>
            <person name="Luo F."/>
            <person name="Yin M."/>
            <person name="Mo X."/>
            <person name="Sun C."/>
            <person name="Wu Q."/>
            <person name="Zhu B."/>
            <person name="Xiang M."/>
            <person name="Wang J."/>
            <person name="Wang Y."/>
            <person name="Zhang T."/>
            <person name="Xu B."/>
            <person name="Zheng H."/>
            <person name="Feng Z."/>
        </authorList>
    </citation>
    <scope>NUCLEOTIDE SEQUENCE [LARGE SCALE GENOMIC DNA]</scope>
    <source>
        <strain evidence="2">HuSjv2</strain>
        <tissue evidence="2">Worms</tissue>
    </source>
</reference>
<dbReference type="Proteomes" id="UP000311919">
    <property type="component" value="Unassembled WGS sequence"/>
</dbReference>
<evidence type="ECO:0000313" key="3">
    <source>
        <dbReference type="Proteomes" id="UP000311919"/>
    </source>
</evidence>
<evidence type="ECO:0000313" key="2">
    <source>
        <dbReference type="EMBL" id="TNN10985.1"/>
    </source>
</evidence>
<protein>
    <submittedName>
        <fullName evidence="2">Uncharacterized protein</fullName>
    </submittedName>
</protein>
<keyword evidence="3" id="KW-1185">Reference proteome</keyword>
<feature type="region of interest" description="Disordered" evidence="1">
    <location>
        <begin position="35"/>
        <end position="60"/>
    </location>
</feature>
<feature type="compositionally biased region" description="Polar residues" evidence="1">
    <location>
        <begin position="47"/>
        <end position="60"/>
    </location>
</feature>
<organism evidence="2 3">
    <name type="scientific">Schistosoma japonicum</name>
    <name type="common">Blood fluke</name>
    <dbReference type="NCBI Taxonomy" id="6182"/>
    <lineage>
        <taxon>Eukaryota</taxon>
        <taxon>Metazoa</taxon>
        <taxon>Spiralia</taxon>
        <taxon>Lophotrochozoa</taxon>
        <taxon>Platyhelminthes</taxon>
        <taxon>Trematoda</taxon>
        <taxon>Digenea</taxon>
        <taxon>Strigeidida</taxon>
        <taxon>Schistosomatoidea</taxon>
        <taxon>Schistosomatidae</taxon>
        <taxon>Schistosoma</taxon>
    </lineage>
</organism>
<name>A0A4Z2D3B3_SCHJA</name>
<dbReference type="EMBL" id="SKCS01000328">
    <property type="protein sequence ID" value="TNN10985.1"/>
    <property type="molecule type" value="Genomic_DNA"/>
</dbReference>
<gene>
    <name evidence="2" type="ORF">EWB00_004978</name>
</gene>
<sequence>MLNYQCSITIVRVVLAHQRVRCTWFTHLKDMTATPQRANKRQGRMITHTTMTAASNTAKL</sequence>
<evidence type="ECO:0000256" key="1">
    <source>
        <dbReference type="SAM" id="MobiDB-lite"/>
    </source>
</evidence>